<dbReference type="InterPro" id="IPR005182">
    <property type="entry name" value="YdbS-like_PH"/>
</dbReference>
<evidence type="ECO:0000313" key="3">
    <source>
        <dbReference type="EMBL" id="QRV16970.1"/>
    </source>
</evidence>
<feature type="transmembrane region" description="Helical" evidence="1">
    <location>
        <begin position="36"/>
        <end position="59"/>
    </location>
</feature>
<dbReference type="Pfam" id="PF03703">
    <property type="entry name" value="bPH_2"/>
    <property type="match status" value="1"/>
</dbReference>
<feature type="domain" description="YdbS-like PH" evidence="2">
    <location>
        <begin position="61"/>
        <end position="140"/>
    </location>
</feature>
<evidence type="ECO:0000259" key="2">
    <source>
        <dbReference type="Pfam" id="PF03703"/>
    </source>
</evidence>
<dbReference type="EMBL" id="CP069188">
    <property type="protein sequence ID" value="QRV16970.1"/>
    <property type="molecule type" value="Genomic_DNA"/>
</dbReference>
<sequence length="148" mass="16605">MPQLNKRIVYVWTIYLLLISIASGGVLRVLQSHSSPISRTVTVAVPGIGFVVGFAYLFLHYRSWNVTIRDDELSIQRGVIRRKETFIPCEQIQHIDVEVRLIERVFGLSRLVVYTAGSPHSDLSVPGLDSNDANTLREQLSRGGADEQ</sequence>
<dbReference type="OrthoDB" id="203444at2157"/>
<protein>
    <submittedName>
        <fullName evidence="3">PH domain-containing protein</fullName>
    </submittedName>
</protein>
<accession>A0A8T8E690</accession>
<keyword evidence="1" id="KW-1133">Transmembrane helix</keyword>
<evidence type="ECO:0000256" key="1">
    <source>
        <dbReference type="SAM" id="Phobius"/>
    </source>
</evidence>
<keyword evidence="1" id="KW-0472">Membrane</keyword>
<dbReference type="KEGG" id="hsal:JMJ58_08935"/>
<organism evidence="3 4">
    <name type="scientific">Haloterrigena salifodinae</name>
    <dbReference type="NCBI Taxonomy" id="2675099"/>
    <lineage>
        <taxon>Archaea</taxon>
        <taxon>Methanobacteriati</taxon>
        <taxon>Methanobacteriota</taxon>
        <taxon>Stenosarchaea group</taxon>
        <taxon>Halobacteria</taxon>
        <taxon>Halobacteriales</taxon>
        <taxon>Natrialbaceae</taxon>
        <taxon>Haloterrigena</taxon>
    </lineage>
</organism>
<evidence type="ECO:0000313" key="4">
    <source>
        <dbReference type="Proteomes" id="UP000637819"/>
    </source>
</evidence>
<dbReference type="RefSeq" id="WP_204749096.1">
    <property type="nucleotide sequence ID" value="NZ_CP069188.1"/>
</dbReference>
<gene>
    <name evidence="3" type="ORF">JMJ58_08935</name>
</gene>
<keyword evidence="1" id="KW-0812">Transmembrane</keyword>
<dbReference type="PANTHER" id="PTHR34473:SF3">
    <property type="entry name" value="TRANSMEMBRANE PROTEIN-RELATED"/>
    <property type="match status" value="1"/>
</dbReference>
<dbReference type="AlphaFoldDB" id="A0A8T8E690"/>
<dbReference type="Proteomes" id="UP000637819">
    <property type="component" value="Chromosome"/>
</dbReference>
<reference evidence="3 4" key="1">
    <citation type="submission" date="2021-01" db="EMBL/GenBank/DDBJ databases">
        <title>Genome Sequence and Methylation Pattern of Haloterrigena salifodinae BOL5-1, An Extremely Halophilic Archaeon from a Bolivian Salt Mine.</title>
        <authorList>
            <person name="DasSarma P."/>
            <person name="Anton B.P."/>
            <person name="DasSarma S.L."/>
            <person name="von Ehrenheim H.A.L."/>
            <person name="Martinez F.L."/>
            <person name="Guzman D."/>
            <person name="Roberts R.J."/>
            <person name="DasSarma S."/>
        </authorList>
    </citation>
    <scope>NUCLEOTIDE SEQUENCE [LARGE SCALE GENOMIC DNA]</scope>
    <source>
        <strain evidence="3 4">BOL5-1</strain>
    </source>
</reference>
<dbReference type="PANTHER" id="PTHR34473">
    <property type="entry name" value="UPF0699 TRANSMEMBRANE PROTEIN YDBS"/>
    <property type="match status" value="1"/>
</dbReference>
<keyword evidence="4" id="KW-1185">Reference proteome</keyword>
<feature type="transmembrane region" description="Helical" evidence="1">
    <location>
        <begin position="9"/>
        <end position="30"/>
    </location>
</feature>
<dbReference type="GeneID" id="96090981"/>
<name>A0A8T8E690_9EURY</name>
<proteinExistence type="predicted"/>